<evidence type="ECO:0000259" key="4">
    <source>
        <dbReference type="Pfam" id="PF00501"/>
    </source>
</evidence>
<evidence type="ECO:0000256" key="1">
    <source>
        <dbReference type="ARBA" id="ARBA00006432"/>
    </source>
</evidence>
<dbReference type="PANTHER" id="PTHR43201">
    <property type="entry name" value="ACYL-COA SYNTHETASE"/>
    <property type="match status" value="1"/>
</dbReference>
<comment type="caution">
    <text evidence="6">The sequence shown here is derived from an EMBL/GenBank/DDBJ whole genome shotgun (WGS) entry which is preliminary data.</text>
</comment>
<feature type="domain" description="AMP-dependent synthetase/ligase" evidence="4">
    <location>
        <begin position="39"/>
        <end position="427"/>
    </location>
</feature>
<protein>
    <submittedName>
        <fullName evidence="6">Long-chain-fatty-acid--CoA ligase</fullName>
        <ecNumber evidence="6">6.2.1.3</ecNumber>
    </submittedName>
</protein>
<evidence type="ECO:0000256" key="3">
    <source>
        <dbReference type="SAM" id="MobiDB-lite"/>
    </source>
</evidence>
<gene>
    <name evidence="6" type="primary">lcfB_2</name>
    <name evidence="6" type="ORF">MOBUDSM44075_00177</name>
</gene>
<dbReference type="EC" id="6.2.1.3" evidence="6"/>
<organism evidence="6 7">
    <name type="scientific">Mycolicibacterium obuense</name>
    <dbReference type="NCBI Taxonomy" id="1807"/>
    <lineage>
        <taxon>Bacteria</taxon>
        <taxon>Bacillati</taxon>
        <taxon>Actinomycetota</taxon>
        <taxon>Actinomycetes</taxon>
        <taxon>Mycobacteriales</taxon>
        <taxon>Mycobacteriaceae</taxon>
        <taxon>Mycolicibacterium</taxon>
    </lineage>
</organism>
<dbReference type="EMBL" id="JYNU01000001">
    <property type="protein sequence ID" value="KMO82054.1"/>
    <property type="molecule type" value="Genomic_DNA"/>
</dbReference>
<dbReference type="Gene3D" id="3.40.50.12780">
    <property type="entry name" value="N-terminal domain of ligase-like"/>
    <property type="match status" value="1"/>
</dbReference>
<dbReference type="Pfam" id="PF13193">
    <property type="entry name" value="AMP-binding_C"/>
    <property type="match status" value="1"/>
</dbReference>
<dbReference type="InterPro" id="IPR042099">
    <property type="entry name" value="ANL_N_sf"/>
</dbReference>
<dbReference type="RefSeq" id="WP_048421730.1">
    <property type="nucleotide sequence ID" value="NZ_JYNU01000001.1"/>
</dbReference>
<evidence type="ECO:0000313" key="6">
    <source>
        <dbReference type="EMBL" id="KMO82054.1"/>
    </source>
</evidence>
<sequence length="628" mass="65347">MTAESLWPAAQSPDDLPAVEETPLESRGLPTSTYDVVLRAARLWSDRTAVTVLPDGTDYRRSASRTFGELAADVTKAAKALRSLGVGRRDAVLLISPNCDELITATLAAQTAGIAVPINGSLSADHILELARLSGARVLITAAPELDPAGVERAAALSHAGLIDTVVLVRPTLADHKPAPPPEVAGAQVRYLSTLVETQDSTPLSDGLAEPGDLAALFHTGGTTGMPKLAAHTHGNEVADAWMVAVSADLPDDAVVFAGLPLFHVNALIVTLLAPLLRGQPAVWAGPQGYRDMGLYQNFWRIVEHYRLAAMSAVPTVYAVLSQIPVDADISTLTSAVSGASALPDTVRQDFLDATGVALVEGYGLTEATCASARSFADHPRPGSVGQRMPYQQVKAVAVSEDGTWTDLPAGQIGTLAISGPTVFPGYVTARSENGYVLDGRGALRDGWLDTGDLGYVDNDGFVHLAGRAKDLIIRGGHNIDPAVIEDALLAHPDVTAAAAVARPDTHSGEVPVGFVTVRPGAAVTADELVSFAAGTISEGAAKPKSVNIIDSIPMTDVGKPYKVPLRAAAAEQALAEALAGQAGVMRVTGRVAAGAPTVSITLDPTADRTAVERLVKSFSVNYEIDEQ</sequence>
<dbReference type="Proteomes" id="UP000036313">
    <property type="component" value="Unassembled WGS sequence"/>
</dbReference>
<evidence type="ECO:0000313" key="7">
    <source>
        <dbReference type="Proteomes" id="UP000036313"/>
    </source>
</evidence>
<accession>A0A0J6WHL1</accession>
<dbReference type="GO" id="GO:0031956">
    <property type="term" value="F:medium-chain fatty acid-CoA ligase activity"/>
    <property type="evidence" value="ECO:0007669"/>
    <property type="project" value="TreeGrafter"/>
</dbReference>
<proteinExistence type="inferred from homology"/>
<evidence type="ECO:0000256" key="2">
    <source>
        <dbReference type="ARBA" id="ARBA00022598"/>
    </source>
</evidence>
<dbReference type="Gene3D" id="3.30.300.30">
    <property type="match status" value="1"/>
</dbReference>
<dbReference type="NCBIfam" id="NF005714">
    <property type="entry name" value="PRK07529.1"/>
    <property type="match status" value="1"/>
</dbReference>
<evidence type="ECO:0000259" key="5">
    <source>
        <dbReference type="Pfam" id="PF13193"/>
    </source>
</evidence>
<dbReference type="PANTHER" id="PTHR43201:SF5">
    <property type="entry name" value="MEDIUM-CHAIN ACYL-COA LIGASE ACSF2, MITOCHONDRIAL"/>
    <property type="match status" value="1"/>
</dbReference>
<dbReference type="PROSITE" id="PS00455">
    <property type="entry name" value="AMP_BINDING"/>
    <property type="match status" value="1"/>
</dbReference>
<dbReference type="InterPro" id="IPR000873">
    <property type="entry name" value="AMP-dep_synth/lig_dom"/>
</dbReference>
<dbReference type="AlphaFoldDB" id="A0A0J6WHL1"/>
<reference evidence="6 7" key="1">
    <citation type="journal article" date="2015" name="Genome Biol. Evol.">
        <title>Characterization of Three Mycobacterium spp. with Potential Use in Bioremediation by Genome Sequencing and Comparative Genomics.</title>
        <authorList>
            <person name="Das S."/>
            <person name="Pettersson B.M."/>
            <person name="Behra P.R."/>
            <person name="Ramesh M."/>
            <person name="Dasgupta S."/>
            <person name="Bhattacharya A."/>
            <person name="Kirsebom L.A."/>
        </authorList>
    </citation>
    <scope>NUCLEOTIDE SEQUENCE [LARGE SCALE GENOMIC DNA]</scope>
    <source>
        <strain evidence="6 7">DSM 44075</strain>
    </source>
</reference>
<dbReference type="Pfam" id="PF00501">
    <property type="entry name" value="AMP-binding"/>
    <property type="match status" value="1"/>
</dbReference>
<dbReference type="SUPFAM" id="SSF56801">
    <property type="entry name" value="Acetyl-CoA synthetase-like"/>
    <property type="match status" value="1"/>
</dbReference>
<dbReference type="InterPro" id="IPR020845">
    <property type="entry name" value="AMP-binding_CS"/>
</dbReference>
<name>A0A0J6WHL1_9MYCO</name>
<feature type="domain" description="AMP-binding enzyme C-terminal" evidence="5">
    <location>
        <begin position="485"/>
        <end position="560"/>
    </location>
</feature>
<keyword evidence="2 6" id="KW-0436">Ligase</keyword>
<dbReference type="GO" id="GO:0004467">
    <property type="term" value="F:long-chain fatty acid-CoA ligase activity"/>
    <property type="evidence" value="ECO:0007669"/>
    <property type="project" value="UniProtKB-EC"/>
</dbReference>
<dbReference type="InterPro" id="IPR025110">
    <property type="entry name" value="AMP-bd_C"/>
</dbReference>
<comment type="similarity">
    <text evidence="1">Belongs to the ATP-dependent AMP-binding enzyme family.</text>
</comment>
<feature type="region of interest" description="Disordered" evidence="3">
    <location>
        <begin position="1"/>
        <end position="25"/>
    </location>
</feature>
<dbReference type="PATRIC" id="fig|1807.14.peg.184"/>
<dbReference type="InterPro" id="IPR045851">
    <property type="entry name" value="AMP-bd_C_sf"/>
</dbReference>